<dbReference type="InterPro" id="IPR020846">
    <property type="entry name" value="MFS_dom"/>
</dbReference>
<dbReference type="PROSITE" id="PS00216">
    <property type="entry name" value="SUGAR_TRANSPORT_1"/>
    <property type="match status" value="1"/>
</dbReference>
<feature type="transmembrane region" description="Helical" evidence="5">
    <location>
        <begin position="12"/>
        <end position="31"/>
    </location>
</feature>
<evidence type="ECO:0000313" key="8">
    <source>
        <dbReference type="Proteomes" id="UP000284407"/>
    </source>
</evidence>
<feature type="transmembrane region" description="Helical" evidence="5">
    <location>
        <begin position="279"/>
        <end position="312"/>
    </location>
</feature>
<dbReference type="InterPro" id="IPR036259">
    <property type="entry name" value="MFS_trans_sf"/>
</dbReference>
<dbReference type="PROSITE" id="PS50850">
    <property type="entry name" value="MFS"/>
    <property type="match status" value="1"/>
</dbReference>
<comment type="subcellular location">
    <subcellularLocation>
        <location evidence="1">Membrane</location>
        <topology evidence="1">Multi-pass membrane protein</topology>
    </subcellularLocation>
</comment>
<dbReference type="InterPro" id="IPR011701">
    <property type="entry name" value="MFS"/>
</dbReference>
<feature type="domain" description="Major facilitator superfamily (MFS) profile" evidence="6">
    <location>
        <begin position="1"/>
        <end position="405"/>
    </location>
</feature>
<keyword evidence="8" id="KW-1185">Reference proteome</keyword>
<dbReference type="SUPFAM" id="SSF103473">
    <property type="entry name" value="MFS general substrate transporter"/>
    <property type="match status" value="1"/>
</dbReference>
<evidence type="ECO:0000256" key="1">
    <source>
        <dbReference type="ARBA" id="ARBA00004141"/>
    </source>
</evidence>
<feature type="transmembrane region" description="Helical" evidence="5">
    <location>
        <begin position="242"/>
        <end position="267"/>
    </location>
</feature>
<feature type="transmembrane region" description="Helical" evidence="5">
    <location>
        <begin position="164"/>
        <end position="181"/>
    </location>
</feature>
<comment type="caution">
    <text evidence="7">The sequence shown here is derived from an EMBL/GenBank/DDBJ whole genome shotgun (WGS) entry which is preliminary data.</text>
</comment>
<sequence length="405" mass="43454">MMMAAHRTIALLPWYQFLNGLLFWQAVWFLYFQSTLSGAEAIILYSVYDISVTVLEVPSGYFSDRIGRRLTLLLSTLCSLLGCLALALGGSFSLFVLGQALLGAGVAFKSGTDSSLLYESLEHAGRANEIEAQEVRIWRFTLAGFALSAVLGGAMSLWFPTLPFYATAGAYALAALIVWRMEEQPRTATEAVTMQLASLRAAFLNPVLAWLFGLSVLMYGFSHLPFVFGQPFILTALSNMGLAAQAPLVSGAVTCAMMLVSVLASLVALQLRRAIGLPLLLLSAFALQIALVSALAISTSAIVIGILLLRIVPDSLSTPFILARVHPLLQAGTRATYLSLKSLGGKVLFAVTLLFAATTAQDAGHLPADDLQRILGWYAIGGVICLATLALMARRIMIEPSQKTE</sequence>
<dbReference type="PANTHER" id="PTHR23530:SF1">
    <property type="entry name" value="PERMEASE, MAJOR FACILITATOR SUPERFAMILY-RELATED"/>
    <property type="match status" value="1"/>
</dbReference>
<dbReference type="InterPro" id="IPR053160">
    <property type="entry name" value="MFS_DHA3_Transporter"/>
</dbReference>
<feature type="transmembrane region" description="Helical" evidence="5">
    <location>
        <begin position="70"/>
        <end position="88"/>
    </location>
</feature>
<feature type="transmembrane region" description="Helical" evidence="5">
    <location>
        <begin position="202"/>
        <end position="222"/>
    </location>
</feature>
<dbReference type="OrthoDB" id="9816124at2"/>
<organism evidence="7 8">
    <name type="scientific">Sulfitobacter guttiformis</name>
    <dbReference type="NCBI Taxonomy" id="74349"/>
    <lineage>
        <taxon>Bacteria</taxon>
        <taxon>Pseudomonadati</taxon>
        <taxon>Pseudomonadota</taxon>
        <taxon>Alphaproteobacteria</taxon>
        <taxon>Rhodobacterales</taxon>
        <taxon>Roseobacteraceae</taxon>
        <taxon>Sulfitobacter</taxon>
    </lineage>
</organism>
<name>A0A420DSU4_9RHOB</name>
<dbReference type="RefSeq" id="WP_025064324.1">
    <property type="nucleotide sequence ID" value="NZ_RAQK01000001.1"/>
</dbReference>
<keyword evidence="3 5" id="KW-1133">Transmembrane helix</keyword>
<dbReference type="EMBL" id="RAQK01000001">
    <property type="protein sequence ID" value="RKE97401.1"/>
    <property type="molecule type" value="Genomic_DNA"/>
</dbReference>
<dbReference type="AlphaFoldDB" id="A0A420DSU4"/>
<evidence type="ECO:0000256" key="4">
    <source>
        <dbReference type="ARBA" id="ARBA00023136"/>
    </source>
</evidence>
<evidence type="ECO:0000259" key="6">
    <source>
        <dbReference type="PROSITE" id="PS50850"/>
    </source>
</evidence>
<keyword evidence="2 5" id="KW-0812">Transmembrane</keyword>
<reference evidence="7 8" key="1">
    <citation type="submission" date="2018-09" db="EMBL/GenBank/DDBJ databases">
        <title>Genomic Encyclopedia of Archaeal and Bacterial Type Strains, Phase II (KMG-II): from individual species to whole genera.</title>
        <authorList>
            <person name="Goeker M."/>
        </authorList>
    </citation>
    <scope>NUCLEOTIDE SEQUENCE [LARGE SCALE GENOMIC DNA]</scope>
    <source>
        <strain evidence="7 8">DSM 11458</strain>
    </source>
</reference>
<keyword evidence="4 5" id="KW-0472">Membrane</keyword>
<protein>
    <submittedName>
        <fullName evidence="7">Putative MFS family arabinose efflux permease</fullName>
    </submittedName>
</protein>
<feature type="transmembrane region" description="Helical" evidence="5">
    <location>
        <begin position="374"/>
        <end position="393"/>
    </location>
</feature>
<gene>
    <name evidence="7" type="ORF">C8N30_2005</name>
</gene>
<evidence type="ECO:0000256" key="3">
    <source>
        <dbReference type="ARBA" id="ARBA00022989"/>
    </source>
</evidence>
<feature type="transmembrane region" description="Helical" evidence="5">
    <location>
        <begin position="43"/>
        <end position="63"/>
    </location>
</feature>
<evidence type="ECO:0000256" key="2">
    <source>
        <dbReference type="ARBA" id="ARBA00022692"/>
    </source>
</evidence>
<dbReference type="Gene3D" id="1.20.1250.20">
    <property type="entry name" value="MFS general substrate transporter like domains"/>
    <property type="match status" value="1"/>
</dbReference>
<dbReference type="PANTHER" id="PTHR23530">
    <property type="entry name" value="TRANSPORT PROTEIN-RELATED"/>
    <property type="match status" value="1"/>
</dbReference>
<dbReference type="Proteomes" id="UP000284407">
    <property type="component" value="Unassembled WGS sequence"/>
</dbReference>
<dbReference type="GO" id="GO:0016020">
    <property type="term" value="C:membrane"/>
    <property type="evidence" value="ECO:0007669"/>
    <property type="project" value="UniProtKB-SubCell"/>
</dbReference>
<dbReference type="Pfam" id="PF07690">
    <property type="entry name" value="MFS_1"/>
    <property type="match status" value="1"/>
</dbReference>
<dbReference type="STRING" id="1443111.Z949_4035"/>
<dbReference type="GO" id="GO:0022857">
    <property type="term" value="F:transmembrane transporter activity"/>
    <property type="evidence" value="ECO:0007669"/>
    <property type="project" value="InterPro"/>
</dbReference>
<evidence type="ECO:0000313" key="7">
    <source>
        <dbReference type="EMBL" id="RKE97401.1"/>
    </source>
</evidence>
<proteinExistence type="predicted"/>
<accession>A0A420DSU4</accession>
<dbReference type="InterPro" id="IPR005829">
    <property type="entry name" value="Sugar_transporter_CS"/>
</dbReference>
<evidence type="ECO:0000256" key="5">
    <source>
        <dbReference type="SAM" id="Phobius"/>
    </source>
</evidence>